<keyword evidence="1" id="KW-0175">Coiled coil</keyword>
<sequence length="1175" mass="138665">MTEQNERPYNGTYYTLEDKHFWAAFLNLARHNAYITLAHIDRQLAYSKADITNDEDILFFKGQWKNLDNDLERKARLRSLILKHFSFLEGAAYGKKLFESQSSGNKSSKKKELTKKEKEELQANALSLDNLKSILFDFLQKLKDFRNYYSHYRHPESSELPLFDGNMLQRLYNVFDVSVQRVKRDHEHNDKVDPHCHFNHLVRKGKKDKYGNNDNPFFKYHFVDREGKVTEAGLLFFVSLFLEKRDAIWMQKKIRGFKGGTETYQQMTNEVFCRSRISLPKLKLESLRTDDWMLLDMLNELVRCPKSLYDRLREEDRARFRVPVDILSDEDDTDGTEEDPFKNTLVRHQDRFPYFALRYFDLKKVFTSLRFHIDLGTYHFAIYKKNIGEQPEDRHLTRNLYGFGRIQDFAEEHRPEEWKRLVRDLDYFETGDKPYITQTTPHYHIEKGKIGLRFVPEGQHLWPSPEVGATRTGRSKYAQDKRFTAEAFLSVHELMPMMFYYFLLREKYSDEASAERVQGRIKRVIEDVYAVYDAFARDEINTLDRLDACLADKGIRRGHLPRQMIAILSQEHKDMEEKIRKKLQEMMADTDHRLDMLDRQTDRKIRIGRKNAGLPKSGVIADWLVRDMMRFQPVAKDTSGKPLNNSKANSTEYRMLQRALALFGGEKERLTPYFRQMNLTGGNNPHPFLHETRWESHTNILSFYRSYLKARKAFLQSIGRSDRVENHRFLLLKEPKTDRQTLVAGWKGEFHLPRGIFTEAVRDCLIEMGLDEVGSYKEVGFMAKAVPLYFERACKDRVQPFYNYPFNVGNILKPKKGRFLSKEKRAEEWESGKERFRDLEAWSQSTARRIEDAFAGIKYASPGNKKKIEQLLQDLSLWETFESKLKVKADKINLAKLKKEILEAKEHPYLDFKSWQKFERELRLVKNQDIITWMMCRDLMEENMVEGLDTGTLYLKDIRTDVQEQGSLNVLNHVKPMRLPVVVYRADSRGHVHKEEAPLATVYIEERDTKLLKQGNFKSFVKDRRLNGLFSFVDTGALAMEQYPISKLRVEYELAKYQTARVCAFEQTLELEESLLTRYPHLPDKNFRKMLESWSDPLLDKWPDLHRKVRLLIAVRNAFSHNQYPMYDEAVFSSIRKYDPSSPDAIEERMGLNIAHRLSEEVKQAKETVERIIQA</sequence>
<name>A0AAF0BAR8_PORGN</name>
<evidence type="ECO:0000313" key="2">
    <source>
        <dbReference type="EMBL" id="WCG03574.1"/>
    </source>
</evidence>
<dbReference type="NCBIfam" id="NF038190">
    <property type="entry name" value="VI_Cas13b"/>
    <property type="match status" value="1"/>
</dbReference>
<gene>
    <name evidence="2" type="primary">cas13b</name>
    <name evidence="2" type="ORF">NY151_02190</name>
</gene>
<dbReference type="Proteomes" id="UP001179501">
    <property type="component" value="Chromosome"/>
</dbReference>
<dbReference type="EMBL" id="CP116614">
    <property type="protein sequence ID" value="WCG03574.1"/>
    <property type="molecule type" value="Genomic_DNA"/>
</dbReference>
<organism evidence="2 3">
    <name type="scientific">Porphyromonas gingivalis</name>
    <name type="common">Bacteroides gingivalis</name>
    <dbReference type="NCBI Taxonomy" id="837"/>
    <lineage>
        <taxon>Bacteria</taxon>
        <taxon>Pseudomonadati</taxon>
        <taxon>Bacteroidota</taxon>
        <taxon>Bacteroidia</taxon>
        <taxon>Bacteroidales</taxon>
        <taxon>Porphyromonadaceae</taxon>
        <taxon>Porphyromonas</taxon>
    </lineage>
</organism>
<proteinExistence type="predicted"/>
<dbReference type="RefSeq" id="WP_077083536.1">
    <property type="nucleotide sequence ID" value="NZ_CP116614.1"/>
</dbReference>
<accession>A0AAF0BAR8</accession>
<reference evidence="2" key="1">
    <citation type="submission" date="2023-01" db="EMBL/GenBank/DDBJ databases">
        <title>Phages are important unrecognized players in the ecology of the oral pathogen Porphyromonas gingivalis.</title>
        <authorList>
            <person name="Matrishin C.B."/>
            <person name="Kauffman K.M."/>
        </authorList>
    </citation>
    <scope>NUCLEOTIDE SEQUENCE</scope>
    <source>
        <strain evidence="2">ATCC 49417</strain>
    </source>
</reference>
<feature type="coiled-coil region" evidence="1">
    <location>
        <begin position="565"/>
        <end position="600"/>
    </location>
</feature>
<dbReference type="AlphaFoldDB" id="A0AAF0BAR8"/>
<evidence type="ECO:0000256" key="1">
    <source>
        <dbReference type="SAM" id="Coils"/>
    </source>
</evidence>
<evidence type="ECO:0000313" key="3">
    <source>
        <dbReference type="Proteomes" id="UP001179501"/>
    </source>
</evidence>
<dbReference type="CDD" id="cd20477">
    <property type="entry name" value="Cas13b_Pb-like"/>
    <property type="match status" value="1"/>
</dbReference>
<protein>
    <submittedName>
        <fullName evidence="2">Type VI-B CRISPR-associated RNA-guided ribonuclease Cas13b</fullName>
    </submittedName>
</protein>